<reference evidence="4" key="1">
    <citation type="submission" date="2022-08" db="UniProtKB">
        <authorList>
            <consortium name="EnsemblMetazoa"/>
        </authorList>
    </citation>
    <scope>IDENTIFICATION</scope>
    <source>
        <strain evidence="4">05x7-T-G4-1.051#20</strain>
    </source>
</reference>
<dbReference type="AlphaFoldDB" id="A0A8W8MGV9"/>
<dbReference type="PANTHER" id="PTHR25462">
    <property type="entry name" value="BONUS, ISOFORM C-RELATED"/>
    <property type="match status" value="1"/>
</dbReference>
<dbReference type="PROSITE" id="PS50119">
    <property type="entry name" value="ZF_BBOX"/>
    <property type="match status" value="2"/>
</dbReference>
<feature type="domain" description="B box-type" evidence="3">
    <location>
        <begin position="9"/>
        <end position="55"/>
    </location>
</feature>
<proteinExistence type="predicted"/>
<protein>
    <recommendedName>
        <fullName evidence="3">B box-type domain-containing protein</fullName>
    </recommendedName>
</protein>
<accession>A0A8W8MGV9</accession>
<dbReference type="SUPFAM" id="SSF57845">
    <property type="entry name" value="B-box zinc-binding domain"/>
    <property type="match status" value="1"/>
</dbReference>
<dbReference type="GO" id="GO:0008270">
    <property type="term" value="F:zinc ion binding"/>
    <property type="evidence" value="ECO:0007669"/>
    <property type="project" value="UniProtKB-KW"/>
</dbReference>
<feature type="domain" description="B box-type" evidence="3">
    <location>
        <begin position="63"/>
        <end position="104"/>
    </location>
</feature>
<organism evidence="4 5">
    <name type="scientific">Magallana gigas</name>
    <name type="common">Pacific oyster</name>
    <name type="synonym">Crassostrea gigas</name>
    <dbReference type="NCBI Taxonomy" id="29159"/>
    <lineage>
        <taxon>Eukaryota</taxon>
        <taxon>Metazoa</taxon>
        <taxon>Spiralia</taxon>
        <taxon>Lophotrochozoa</taxon>
        <taxon>Mollusca</taxon>
        <taxon>Bivalvia</taxon>
        <taxon>Autobranchia</taxon>
        <taxon>Pteriomorphia</taxon>
        <taxon>Ostreida</taxon>
        <taxon>Ostreoidea</taxon>
        <taxon>Ostreidae</taxon>
        <taxon>Magallana</taxon>
    </lineage>
</organism>
<keyword evidence="1" id="KW-0862">Zinc</keyword>
<dbReference type="SMART" id="SM00336">
    <property type="entry name" value="BBOX"/>
    <property type="match status" value="2"/>
</dbReference>
<dbReference type="Proteomes" id="UP000005408">
    <property type="component" value="Unassembled WGS sequence"/>
</dbReference>
<dbReference type="Pfam" id="PF00643">
    <property type="entry name" value="zf-B_box"/>
    <property type="match status" value="2"/>
</dbReference>
<name>A0A8W8MGV9_MAGGI</name>
<dbReference type="Gene3D" id="4.10.830.40">
    <property type="match status" value="1"/>
</dbReference>
<dbReference type="InterPro" id="IPR047153">
    <property type="entry name" value="TRIM45/56/19-like"/>
</dbReference>
<sequence length="430" mass="49879">MARSSTSAQHYVGCDNCEENPATFLCKACEGRLCEPCKINHEKKKITQNHEILPLTSKNEEMLDILLCPYHAKKKLVCYCTRCSEAVCTDCIDNSHNGHSVKSLFNVYKELEDCSKRRKEEIEKSLLPKYRNLIAKEKEKRSAFTKRADEIQTKIDAHTQRMIERVKQIGQQSVLSLRNAEKDGLKKMDKFMGSIEEKTKQLQLMNQRISANMEARPHSSMFRSNNSHDLKSFQTLPSPADYTLTDFQPQQMNLENMFGEPSVLIIGCSQKKNSFIPVTDSIKRHQNLKRTTGVLEKPLSDFSLDEGENSTKNKSRQKNNKNLIFFSPCSSSSDDEYEDELHVPNEDKACQKQRGKSHFNRKSNNGIFSDDEDDDEENKSRRKSTKKTSWFEDPFSESFSDDEDKSFLRPKKTTLKKWEEKKKRREFTFQ</sequence>
<evidence type="ECO:0000256" key="2">
    <source>
        <dbReference type="SAM" id="MobiDB-lite"/>
    </source>
</evidence>
<dbReference type="GO" id="GO:0061630">
    <property type="term" value="F:ubiquitin protein ligase activity"/>
    <property type="evidence" value="ECO:0007669"/>
    <property type="project" value="TreeGrafter"/>
</dbReference>
<evidence type="ECO:0000256" key="1">
    <source>
        <dbReference type="PROSITE-ProRule" id="PRU00024"/>
    </source>
</evidence>
<evidence type="ECO:0000313" key="4">
    <source>
        <dbReference type="EnsemblMetazoa" id="G32922.1:cds"/>
    </source>
</evidence>
<keyword evidence="5" id="KW-1185">Reference proteome</keyword>
<dbReference type="CDD" id="cd19756">
    <property type="entry name" value="Bbox2"/>
    <property type="match status" value="1"/>
</dbReference>
<dbReference type="InterPro" id="IPR000315">
    <property type="entry name" value="Znf_B-box"/>
</dbReference>
<evidence type="ECO:0000259" key="3">
    <source>
        <dbReference type="PROSITE" id="PS50119"/>
    </source>
</evidence>
<keyword evidence="1" id="KW-0863">Zinc-finger</keyword>
<dbReference type="CDD" id="cd19757">
    <property type="entry name" value="Bbox1"/>
    <property type="match status" value="1"/>
</dbReference>
<dbReference type="PANTHER" id="PTHR25462:SF291">
    <property type="entry name" value="E3 UBIQUITIN-PROTEIN LIGASE TRIM45"/>
    <property type="match status" value="1"/>
</dbReference>
<evidence type="ECO:0000313" key="5">
    <source>
        <dbReference type="Proteomes" id="UP000005408"/>
    </source>
</evidence>
<dbReference type="Gene3D" id="3.30.160.60">
    <property type="entry name" value="Classic Zinc Finger"/>
    <property type="match status" value="1"/>
</dbReference>
<dbReference type="OrthoDB" id="6048578at2759"/>
<feature type="compositionally biased region" description="Low complexity" evidence="2">
    <location>
        <begin position="387"/>
        <end position="398"/>
    </location>
</feature>
<feature type="compositionally biased region" description="Basic residues" evidence="2">
    <location>
        <begin position="351"/>
        <end position="361"/>
    </location>
</feature>
<feature type="region of interest" description="Disordered" evidence="2">
    <location>
        <begin position="349"/>
        <end position="406"/>
    </location>
</feature>
<dbReference type="EnsemblMetazoa" id="G32922.1">
    <property type="protein sequence ID" value="G32922.1:cds"/>
    <property type="gene ID" value="G32922"/>
</dbReference>
<keyword evidence="1" id="KW-0479">Metal-binding</keyword>
<dbReference type="OMA" id="RICIQFA"/>